<dbReference type="InterPro" id="IPR023214">
    <property type="entry name" value="HAD_sf"/>
</dbReference>
<dbReference type="InterPro" id="IPR010025">
    <property type="entry name" value="HAD-SF_ppase_IIIB_AphA"/>
</dbReference>
<evidence type="ECO:0000256" key="7">
    <source>
        <dbReference type="ARBA" id="ARBA00022723"/>
    </source>
</evidence>
<feature type="signal peptide" evidence="13">
    <location>
        <begin position="1"/>
        <end position="23"/>
    </location>
</feature>
<evidence type="ECO:0000256" key="12">
    <source>
        <dbReference type="PIRNR" id="PIRNR017818"/>
    </source>
</evidence>
<dbReference type="Proteomes" id="UP001629953">
    <property type="component" value="Unassembled WGS sequence"/>
</dbReference>
<feature type="chain" id="PRO_5045499564" description="Class B acid phosphatase" evidence="13">
    <location>
        <begin position="24"/>
        <end position="237"/>
    </location>
</feature>
<evidence type="ECO:0000256" key="11">
    <source>
        <dbReference type="ARBA" id="ARBA00022842"/>
    </source>
</evidence>
<evidence type="ECO:0000313" key="14">
    <source>
        <dbReference type="EMBL" id="MFM2486829.1"/>
    </source>
</evidence>
<evidence type="ECO:0000256" key="10">
    <source>
        <dbReference type="ARBA" id="ARBA00022801"/>
    </source>
</evidence>
<accession>A0ABW9GAW2</accession>
<keyword evidence="11 12" id="KW-0460">Magnesium</keyword>
<proteinExistence type="inferred from homology"/>
<keyword evidence="10 12" id="KW-0378">Hydrolase</keyword>
<evidence type="ECO:0000256" key="4">
    <source>
        <dbReference type="ARBA" id="ARBA00011881"/>
    </source>
</evidence>
<dbReference type="CDD" id="cd07499">
    <property type="entry name" value="HAD_CBAP"/>
    <property type="match status" value="1"/>
</dbReference>
<dbReference type="InterPro" id="IPR036412">
    <property type="entry name" value="HAD-like_sf"/>
</dbReference>
<comment type="similarity">
    <text evidence="3 12">Belongs to the class B bacterial acid phosphatase family.</text>
</comment>
<evidence type="ECO:0000256" key="6">
    <source>
        <dbReference type="ARBA" id="ARBA00022113"/>
    </source>
</evidence>
<evidence type="ECO:0000256" key="5">
    <source>
        <dbReference type="ARBA" id="ARBA00012646"/>
    </source>
</evidence>
<name>A0ABW9GAW2_9GAMM</name>
<evidence type="ECO:0000256" key="2">
    <source>
        <dbReference type="ARBA" id="ARBA00004418"/>
    </source>
</evidence>
<dbReference type="RefSeq" id="WP_408625195.1">
    <property type="nucleotide sequence ID" value="NZ_JBEQCT010000012.1"/>
</dbReference>
<dbReference type="GO" id="GO:0003993">
    <property type="term" value="F:acid phosphatase activity"/>
    <property type="evidence" value="ECO:0007669"/>
    <property type="project" value="UniProtKB-EC"/>
</dbReference>
<comment type="subcellular location">
    <subcellularLocation>
        <location evidence="2 12">Periplasm</location>
    </subcellularLocation>
</comment>
<protein>
    <recommendedName>
        <fullName evidence="6 12">Class B acid phosphatase</fullName>
        <ecNumber evidence="5 12">3.1.3.2</ecNumber>
    </recommendedName>
</protein>
<comment type="subunit">
    <text evidence="4 12">Homotetramer.</text>
</comment>
<dbReference type="Gene3D" id="3.40.50.1000">
    <property type="entry name" value="HAD superfamily/HAD-like"/>
    <property type="match status" value="1"/>
</dbReference>
<dbReference type="SFLD" id="SFLDG01127">
    <property type="entry name" value="C1.3:_Acid_Phosphatase_Like"/>
    <property type="match status" value="1"/>
</dbReference>
<sequence length="237" mass="26550">MLRHTLLTATALLTYTLFSAAHADPKTPGTHKGYSTIELLNAGIPKGLTMISVADIQNELKGKSPIAVGFDIDDTSLFSSPVFYRGQQEFSPNGYSYLKNQKFWDKANCGWDRFSMPKHIAQQLIAMHQQRGDDIYFITGRTPSKCHFTTDYLKKVFHVKKMHAVIFAGSSHTTYTKTPYIKAHNIKIYYGDADGDIISARKAGAEGIRVMRAANSSYKPIPENGIYGERILKNSQY</sequence>
<keyword evidence="15" id="KW-1185">Reference proteome</keyword>
<dbReference type="SFLD" id="SFLDS00003">
    <property type="entry name" value="Haloacid_Dehalogenase"/>
    <property type="match status" value="1"/>
</dbReference>
<keyword evidence="9 12" id="KW-0574">Periplasm</keyword>
<reference evidence="14 15" key="1">
    <citation type="journal article" date="2013" name="Int. J. Syst. Evol. Microbiol.">
        <title>Celerinatantimonas yamalensis sp. nov., a cold-adapted diazotrophic bacterium from a cold permafrost brine.</title>
        <authorList>
            <person name="Shcherbakova V."/>
            <person name="Chuvilskaya N."/>
            <person name="Rivkina E."/>
            <person name="Demidov N."/>
            <person name="Uchaeva V."/>
            <person name="Suetin S."/>
            <person name="Suzina N."/>
            <person name="Gilichinsky D."/>
        </authorList>
    </citation>
    <scope>NUCLEOTIDE SEQUENCE [LARGE SCALE GENOMIC DNA]</scope>
    <source>
        <strain evidence="14 15">C7</strain>
    </source>
</reference>
<evidence type="ECO:0000256" key="8">
    <source>
        <dbReference type="ARBA" id="ARBA00022729"/>
    </source>
</evidence>
<keyword evidence="8 13" id="KW-0732">Signal</keyword>
<dbReference type="SUPFAM" id="SSF56784">
    <property type="entry name" value="HAD-like"/>
    <property type="match status" value="1"/>
</dbReference>
<comment type="cofactor">
    <cofactor evidence="12">
        <name>Mg(2+)</name>
        <dbReference type="ChEBI" id="CHEBI:18420"/>
    </cofactor>
    <text evidence="12">Binds 1 Mg(2+) ion per subunit.</text>
</comment>
<evidence type="ECO:0000256" key="9">
    <source>
        <dbReference type="ARBA" id="ARBA00022764"/>
    </source>
</evidence>
<comment type="caution">
    <text evidence="14">The sequence shown here is derived from an EMBL/GenBank/DDBJ whole genome shotgun (WGS) entry which is preliminary data.</text>
</comment>
<evidence type="ECO:0000256" key="13">
    <source>
        <dbReference type="SAM" id="SignalP"/>
    </source>
</evidence>
<dbReference type="Pfam" id="PF03767">
    <property type="entry name" value="Acid_phosphat_B"/>
    <property type="match status" value="1"/>
</dbReference>
<evidence type="ECO:0000313" key="15">
    <source>
        <dbReference type="Proteomes" id="UP001629953"/>
    </source>
</evidence>
<keyword evidence="7 12" id="KW-0479">Metal-binding</keyword>
<dbReference type="EC" id="3.1.3.2" evidence="5 12"/>
<organism evidence="14 15">
    <name type="scientific">Celerinatantimonas yamalensis</name>
    <dbReference type="NCBI Taxonomy" id="559956"/>
    <lineage>
        <taxon>Bacteria</taxon>
        <taxon>Pseudomonadati</taxon>
        <taxon>Pseudomonadota</taxon>
        <taxon>Gammaproteobacteria</taxon>
        <taxon>Celerinatantimonadaceae</taxon>
        <taxon>Celerinatantimonas</taxon>
    </lineage>
</organism>
<evidence type="ECO:0000256" key="1">
    <source>
        <dbReference type="ARBA" id="ARBA00000032"/>
    </source>
</evidence>
<gene>
    <name evidence="14" type="primary">aphA</name>
    <name evidence="14" type="ORF">ABUE30_17495</name>
</gene>
<dbReference type="EMBL" id="JBEQCT010000012">
    <property type="protein sequence ID" value="MFM2486829.1"/>
    <property type="molecule type" value="Genomic_DNA"/>
</dbReference>
<dbReference type="NCBIfam" id="TIGR01672">
    <property type="entry name" value="AphA"/>
    <property type="match status" value="1"/>
</dbReference>
<dbReference type="PIRSF" id="PIRSF017818">
    <property type="entry name" value="Acid_Ptase_B"/>
    <property type="match status" value="1"/>
</dbReference>
<evidence type="ECO:0000256" key="3">
    <source>
        <dbReference type="ARBA" id="ARBA00007752"/>
    </source>
</evidence>
<comment type="catalytic activity">
    <reaction evidence="1 12">
        <text>a phosphate monoester + H2O = an alcohol + phosphate</text>
        <dbReference type="Rhea" id="RHEA:15017"/>
        <dbReference type="ChEBI" id="CHEBI:15377"/>
        <dbReference type="ChEBI" id="CHEBI:30879"/>
        <dbReference type="ChEBI" id="CHEBI:43474"/>
        <dbReference type="ChEBI" id="CHEBI:67140"/>
        <dbReference type="EC" id="3.1.3.2"/>
    </reaction>
</comment>
<dbReference type="InterPro" id="IPR005519">
    <property type="entry name" value="Acid_phosphat_B-like"/>
</dbReference>